<name>A0AA91ICD7_VARPD</name>
<proteinExistence type="predicted"/>
<protein>
    <submittedName>
        <fullName evidence="1">Uncharacterized protein</fullName>
    </submittedName>
</protein>
<comment type="caution">
    <text evidence="1">The sequence shown here is derived from an EMBL/GenBank/DDBJ whole genome shotgun (WGS) entry which is preliminary data.</text>
</comment>
<dbReference type="AlphaFoldDB" id="A0AA91ICD7"/>
<dbReference type="Proteomes" id="UP000077852">
    <property type="component" value="Unassembled WGS sequence"/>
</dbReference>
<gene>
    <name evidence="1" type="ORF">A3K87_09845</name>
</gene>
<accession>A0AA91ICD7</accession>
<organism evidence="1 2">
    <name type="scientific">Variovorax paradoxus</name>
    <dbReference type="NCBI Taxonomy" id="34073"/>
    <lineage>
        <taxon>Bacteria</taxon>
        <taxon>Pseudomonadati</taxon>
        <taxon>Pseudomonadota</taxon>
        <taxon>Betaproteobacteria</taxon>
        <taxon>Burkholderiales</taxon>
        <taxon>Comamonadaceae</taxon>
        <taxon>Variovorax</taxon>
    </lineage>
</organism>
<evidence type="ECO:0000313" key="2">
    <source>
        <dbReference type="Proteomes" id="UP000077852"/>
    </source>
</evidence>
<sequence>MKTNSEVRLENLELLVKELGTLEEVARRADSTSVYLSQIRNGTIDRKTGKPRQMGNAIARRIEVGCGKDSGWMDAPHPIDAREAQGEDFSFQGRGGNIVGIQVRGGVLIEEDEFHIDPELGSGYVLGSGVLDGYAVRIIGNGRNRSLRDGQYLVIEEHGNPNFSDFCILETEPGLQKLVEVLGEREGRVTLEEVVSGERLSRDESDLVAIPCVVAVVSASRWQAERPDPRDGWRPRKKRDA</sequence>
<reference evidence="1 2" key="1">
    <citation type="submission" date="2016-03" db="EMBL/GenBank/DDBJ databases">
        <title>Genome sequence of Variovorax paradoxus KB5.</title>
        <authorList>
            <person name="Jeong H."/>
            <person name="Hong C.E."/>
            <person name="Jo S.H."/>
            <person name="Park J.M."/>
        </authorList>
    </citation>
    <scope>NUCLEOTIDE SEQUENCE [LARGE SCALE GENOMIC DNA]</scope>
    <source>
        <strain evidence="1 2">KB5</strain>
    </source>
</reference>
<dbReference type="EMBL" id="LVHG01000027">
    <property type="protein sequence ID" value="OAK66058.1"/>
    <property type="molecule type" value="Genomic_DNA"/>
</dbReference>
<evidence type="ECO:0000313" key="1">
    <source>
        <dbReference type="EMBL" id="OAK66058.1"/>
    </source>
</evidence>